<dbReference type="Pfam" id="PF01391">
    <property type="entry name" value="Collagen"/>
    <property type="match status" value="3"/>
</dbReference>
<feature type="compositionally biased region" description="Gly residues" evidence="1">
    <location>
        <begin position="206"/>
        <end position="222"/>
    </location>
</feature>
<dbReference type="InterPro" id="IPR050149">
    <property type="entry name" value="Collagen_superfamily"/>
</dbReference>
<evidence type="ECO:0000313" key="2">
    <source>
        <dbReference type="EMBL" id="CAD7642687.1"/>
    </source>
</evidence>
<reference evidence="2" key="1">
    <citation type="submission" date="2020-11" db="EMBL/GenBank/DDBJ databases">
        <authorList>
            <person name="Tran Van P."/>
        </authorList>
    </citation>
    <scope>NUCLEOTIDE SEQUENCE</scope>
</reference>
<dbReference type="EMBL" id="OC915981">
    <property type="protein sequence ID" value="CAD7642687.1"/>
    <property type="molecule type" value="Genomic_DNA"/>
</dbReference>
<feature type="compositionally biased region" description="Basic and acidic residues" evidence="1">
    <location>
        <begin position="1"/>
        <end position="10"/>
    </location>
</feature>
<name>A0A7R9QEG5_9ACAR</name>
<dbReference type="InterPro" id="IPR008160">
    <property type="entry name" value="Collagen"/>
</dbReference>
<gene>
    <name evidence="2" type="ORF">ONB1V03_LOCUS3728</name>
</gene>
<dbReference type="GO" id="GO:0031012">
    <property type="term" value="C:extracellular matrix"/>
    <property type="evidence" value="ECO:0007669"/>
    <property type="project" value="TreeGrafter"/>
</dbReference>
<sequence length="634" mass="67851">MRETSGKLDQKGLPGLEGELGERGFDGCNGYPGQAGRTGNPGDEGPKGEPGMGGINSVGIKGEPGLDGISGIRGLPGSAGYPGDKGGPGFMGSQGHKGDMGDLGPQGPGEYVKPPDVTLEPGVPGIKGEKGMIGDKGQRGLIGNKGQEGMKGMPGPRALKGDIGEDGPRGKRGKPGSSGESGGKGQKGEPGFDGDNGRSGAKGLHGDGGLPGRPGPQGGQGPKGELIETGKPIIGPPGMQGHPGDVGPPGIFGKPGAPGPTGYQGLVGQPGPPGYEGEPGPPGFSFKGDSGDNGFPGIPGYRGRPGTPGRQMLWALLESPVDQDLMVCQVCQAFGEKRGFQVKRVILDMEFPDKDIKVLLVYRGILEIQEFLVAMDLMEYPVFQALEGTTVPGVHQGETVLWVIREMMADQKLDIRVGKATEDIPVFMVSKAFMVCLVLMGNREIWEILDIQDNLDDQGTKVFLAPEVREEMKGWPHRPVCQEMTVNPVIQDKKENQEDMAIQVQERQDLRGILEVLVTRETEDLLVYPVVEEMTVCPDIPGIKEKLVTLVMTDTVDLQGHQESRVLKVTMEIAVLPAHRDIREWMAQQEIRVNMEKRVRVQEVHLENLVFMDIKVLEETEENPEMEVLPDSTD</sequence>
<dbReference type="Proteomes" id="UP000728032">
    <property type="component" value="Unassembled WGS sequence"/>
</dbReference>
<feature type="compositionally biased region" description="Low complexity" evidence="1">
    <location>
        <begin position="295"/>
        <end position="304"/>
    </location>
</feature>
<accession>A0A7R9QEG5</accession>
<evidence type="ECO:0000256" key="1">
    <source>
        <dbReference type="SAM" id="MobiDB-lite"/>
    </source>
</evidence>
<dbReference type="EMBL" id="CAJPVJ010001156">
    <property type="protein sequence ID" value="CAG2164168.1"/>
    <property type="molecule type" value="Genomic_DNA"/>
</dbReference>
<feature type="region of interest" description="Disordered" evidence="1">
    <location>
        <begin position="127"/>
        <end position="304"/>
    </location>
</feature>
<dbReference type="PANTHER" id="PTHR24023:SF1082">
    <property type="entry name" value="COLLAGEN TRIPLE HELIX REPEAT"/>
    <property type="match status" value="1"/>
</dbReference>
<dbReference type="AlphaFoldDB" id="A0A7R9QEG5"/>
<dbReference type="OrthoDB" id="6435679at2759"/>
<keyword evidence="3" id="KW-1185">Reference proteome</keyword>
<organism evidence="2">
    <name type="scientific">Oppiella nova</name>
    <dbReference type="NCBI Taxonomy" id="334625"/>
    <lineage>
        <taxon>Eukaryota</taxon>
        <taxon>Metazoa</taxon>
        <taxon>Ecdysozoa</taxon>
        <taxon>Arthropoda</taxon>
        <taxon>Chelicerata</taxon>
        <taxon>Arachnida</taxon>
        <taxon>Acari</taxon>
        <taxon>Acariformes</taxon>
        <taxon>Sarcoptiformes</taxon>
        <taxon>Oribatida</taxon>
        <taxon>Brachypylina</taxon>
        <taxon>Oppioidea</taxon>
        <taxon>Oppiidae</taxon>
        <taxon>Oppiella</taxon>
    </lineage>
</organism>
<dbReference type="GO" id="GO:0005615">
    <property type="term" value="C:extracellular space"/>
    <property type="evidence" value="ECO:0007669"/>
    <property type="project" value="TreeGrafter"/>
</dbReference>
<feature type="compositionally biased region" description="Basic and acidic residues" evidence="1">
    <location>
        <begin position="127"/>
        <end position="138"/>
    </location>
</feature>
<proteinExistence type="predicted"/>
<protein>
    <submittedName>
        <fullName evidence="2">Uncharacterized protein</fullName>
    </submittedName>
</protein>
<evidence type="ECO:0000313" key="3">
    <source>
        <dbReference type="Proteomes" id="UP000728032"/>
    </source>
</evidence>
<dbReference type="PANTHER" id="PTHR24023">
    <property type="entry name" value="COLLAGEN ALPHA"/>
    <property type="match status" value="1"/>
</dbReference>
<feature type="region of interest" description="Disordered" evidence="1">
    <location>
        <begin position="1"/>
        <end position="58"/>
    </location>
</feature>
<feature type="compositionally biased region" description="Basic and acidic residues" evidence="1">
    <location>
        <begin position="159"/>
        <end position="169"/>
    </location>
</feature>